<proteinExistence type="inferred from homology"/>
<dbReference type="NCBIfam" id="TIGR00797">
    <property type="entry name" value="matE"/>
    <property type="match status" value="1"/>
</dbReference>
<feature type="compositionally biased region" description="Polar residues" evidence="7">
    <location>
        <begin position="529"/>
        <end position="544"/>
    </location>
</feature>
<feature type="transmembrane region" description="Helical" evidence="6">
    <location>
        <begin position="445"/>
        <end position="468"/>
    </location>
</feature>
<dbReference type="Pfam" id="PF01554">
    <property type="entry name" value="MatE"/>
    <property type="match status" value="2"/>
</dbReference>
<sequence>MDEPLLPPQVPEHTYSSTSVPRGRTASELWATLQLSVPVSVAELLSFASTVTSTAYVGTLGPEALSAWTLARTLFHVSGLAIVTGLASAQTTFSGQAYGAGRYSTLGVQMQRVATLSLLVAAASVAAWWYGAETIIVHLGQASSLVHPAAACLRIMAPALFLKTIWVTIKNYLACQGVMTPQTIITAKLLLVTPAVNQVFIHRLGYGLRGAAYAYNFLTALEVGMLVLCVGGHQLYMRRFDPGKATWSGWAIKAALSSWGPYLRIALPSCAMICLNWWCYEVMIIIAGLQRDAETQLGAMGVLFSTHALAFMVASGFGVAVATRVSNELGAKRPEAGRRAMLVASACSLATATGVGILLTAFRNGWAHLYSQEPLVANMVIESMPLLSLSLLFDALNVVLSGVLRGCGYQMIGFVANLSTFWAFGVPAASYMALPWGANMGVYGIWIALLSVSALQAAVLCLICFAGFNFEDLVQFSQVLLAEDNFKGQSRRFEFSGSGREVAREGIWQDGVEPRTESNDVRTCDVQGRPSSSGASHQPSFVVL</sequence>
<evidence type="ECO:0000256" key="5">
    <source>
        <dbReference type="ARBA" id="ARBA00023136"/>
    </source>
</evidence>
<comment type="caution">
    <text evidence="6">Lacks conserved residue(s) required for the propagation of feature annotation.</text>
</comment>
<evidence type="ECO:0000256" key="7">
    <source>
        <dbReference type="SAM" id="MobiDB-lite"/>
    </source>
</evidence>
<evidence type="ECO:0000313" key="8">
    <source>
        <dbReference type="EMBL" id="KAF5837931.1"/>
    </source>
</evidence>
<organism evidence="8 9">
    <name type="scientific">Dunaliella salina</name>
    <name type="common">Green alga</name>
    <name type="synonym">Protococcus salinus</name>
    <dbReference type="NCBI Taxonomy" id="3046"/>
    <lineage>
        <taxon>Eukaryota</taxon>
        <taxon>Viridiplantae</taxon>
        <taxon>Chlorophyta</taxon>
        <taxon>core chlorophytes</taxon>
        <taxon>Chlorophyceae</taxon>
        <taxon>CS clade</taxon>
        <taxon>Chlamydomonadales</taxon>
        <taxon>Dunaliellaceae</taxon>
        <taxon>Dunaliella</taxon>
    </lineage>
</organism>
<accession>A0ABQ7GTK0</accession>
<feature type="transmembrane region" description="Helical" evidence="6">
    <location>
        <begin position="342"/>
        <end position="363"/>
    </location>
</feature>
<comment type="similarity">
    <text evidence="2 6">Belongs to the multi antimicrobial extrusion (MATE) (TC 2.A.66.1) family.</text>
</comment>
<gene>
    <name evidence="8" type="ORF">DUNSADRAFT_3652</name>
</gene>
<feature type="region of interest" description="Disordered" evidence="7">
    <location>
        <begin position="518"/>
        <end position="544"/>
    </location>
</feature>
<feature type="compositionally biased region" description="Pro residues" evidence="7">
    <location>
        <begin position="1"/>
        <end position="10"/>
    </location>
</feature>
<dbReference type="Proteomes" id="UP000815325">
    <property type="component" value="Unassembled WGS sequence"/>
</dbReference>
<feature type="region of interest" description="Disordered" evidence="7">
    <location>
        <begin position="1"/>
        <end position="20"/>
    </location>
</feature>
<dbReference type="CDD" id="cd13132">
    <property type="entry name" value="MATE_eukaryotic"/>
    <property type="match status" value="1"/>
</dbReference>
<protein>
    <recommendedName>
        <fullName evidence="6">Protein DETOXIFICATION</fullName>
    </recommendedName>
    <alternativeName>
        <fullName evidence="6">Multidrug and toxic compound extrusion protein</fullName>
    </alternativeName>
</protein>
<reference evidence="8" key="1">
    <citation type="submission" date="2017-08" db="EMBL/GenBank/DDBJ databases">
        <authorList>
            <person name="Polle J.E."/>
            <person name="Barry K."/>
            <person name="Cushman J."/>
            <person name="Schmutz J."/>
            <person name="Tran D."/>
            <person name="Hathwaick L.T."/>
            <person name="Yim W.C."/>
            <person name="Jenkins J."/>
            <person name="Mckie-Krisberg Z.M."/>
            <person name="Prochnik S."/>
            <person name="Lindquist E."/>
            <person name="Dockter R.B."/>
            <person name="Adam C."/>
            <person name="Molina H."/>
            <person name="Bunkerborg J."/>
            <person name="Jin E."/>
            <person name="Buchheim M."/>
            <person name="Magnuson J."/>
        </authorList>
    </citation>
    <scope>NUCLEOTIDE SEQUENCE</scope>
    <source>
        <strain evidence="8">CCAP 19/18</strain>
    </source>
</reference>
<evidence type="ECO:0000256" key="2">
    <source>
        <dbReference type="ARBA" id="ARBA00010199"/>
    </source>
</evidence>
<evidence type="ECO:0000313" key="9">
    <source>
        <dbReference type="Proteomes" id="UP000815325"/>
    </source>
</evidence>
<feature type="transmembrane region" description="Helical" evidence="6">
    <location>
        <begin position="265"/>
        <end position="287"/>
    </location>
</feature>
<feature type="transmembrane region" description="Helical" evidence="6">
    <location>
        <begin position="213"/>
        <end position="236"/>
    </location>
</feature>
<comment type="subcellular location">
    <subcellularLocation>
        <location evidence="1">Membrane</location>
        <topology evidence="1">Multi-pass membrane protein</topology>
    </subcellularLocation>
</comment>
<dbReference type="InterPro" id="IPR045069">
    <property type="entry name" value="MATE_euk"/>
</dbReference>
<keyword evidence="5 6" id="KW-0472">Membrane</keyword>
<dbReference type="InterPro" id="IPR002528">
    <property type="entry name" value="MATE_fam"/>
</dbReference>
<evidence type="ECO:0000256" key="3">
    <source>
        <dbReference type="ARBA" id="ARBA00022692"/>
    </source>
</evidence>
<feature type="transmembrane region" description="Helical" evidence="6">
    <location>
        <begin position="299"/>
        <end position="321"/>
    </location>
</feature>
<keyword evidence="9" id="KW-1185">Reference proteome</keyword>
<evidence type="ECO:0000256" key="4">
    <source>
        <dbReference type="ARBA" id="ARBA00022989"/>
    </source>
</evidence>
<dbReference type="PANTHER" id="PTHR11206">
    <property type="entry name" value="MULTIDRUG RESISTANCE PROTEIN"/>
    <property type="match status" value="1"/>
</dbReference>
<name>A0ABQ7GTK0_DUNSA</name>
<keyword evidence="3 6" id="KW-0812">Transmembrane</keyword>
<feature type="transmembrane region" description="Helical" evidence="6">
    <location>
        <begin position="411"/>
        <end position="433"/>
    </location>
</feature>
<comment type="caution">
    <text evidence="8">The sequence shown here is derived from an EMBL/GenBank/DDBJ whole genome shotgun (WGS) entry which is preliminary data.</text>
</comment>
<dbReference type="EMBL" id="MU069597">
    <property type="protein sequence ID" value="KAF5837931.1"/>
    <property type="molecule type" value="Genomic_DNA"/>
</dbReference>
<keyword evidence="4 6" id="KW-1133">Transmembrane helix</keyword>
<evidence type="ECO:0000256" key="1">
    <source>
        <dbReference type="ARBA" id="ARBA00004141"/>
    </source>
</evidence>
<evidence type="ECO:0000256" key="6">
    <source>
        <dbReference type="RuleBase" id="RU004914"/>
    </source>
</evidence>
<feature type="transmembrane region" description="Helical" evidence="6">
    <location>
        <begin position="383"/>
        <end position="404"/>
    </location>
</feature>